<dbReference type="GO" id="GO:0005737">
    <property type="term" value="C:cytoplasm"/>
    <property type="evidence" value="ECO:0007669"/>
    <property type="project" value="UniProtKB-SubCell"/>
</dbReference>
<evidence type="ECO:0000256" key="1">
    <source>
        <dbReference type="ARBA" id="ARBA00007177"/>
    </source>
</evidence>
<comment type="similarity">
    <text evidence="1 3">Belongs to the UreD family.</text>
</comment>
<keyword evidence="2 3" id="KW-0143">Chaperone</keyword>
<reference evidence="4" key="1">
    <citation type="submission" date="2022-01" db="EMBL/GenBank/DDBJ databases">
        <title>Genome sequence and assembly of Parabukholderia sp. RG36.</title>
        <authorList>
            <person name="Chhetri G."/>
        </authorList>
    </citation>
    <scope>NUCLEOTIDE SEQUENCE</scope>
    <source>
        <strain evidence="4">RG36</strain>
    </source>
</reference>
<dbReference type="AlphaFoldDB" id="A0A9X1RMY8"/>
<comment type="subunit">
    <text evidence="3">UreD, UreF and UreG form a complex that acts as a GTP-hydrolysis-dependent molecular chaperone, activating the urease apoprotein by helping to assemble the nickel containing metallocenter of UreC. The UreE protein probably delivers the nickel.</text>
</comment>
<keyword evidence="3" id="KW-0996">Nickel insertion</keyword>
<proteinExistence type="inferred from homology"/>
<dbReference type="InterPro" id="IPR002669">
    <property type="entry name" value="UreD"/>
</dbReference>
<evidence type="ECO:0000256" key="2">
    <source>
        <dbReference type="ARBA" id="ARBA00023186"/>
    </source>
</evidence>
<protein>
    <recommendedName>
        <fullName evidence="3">Urease accessory protein UreD</fullName>
    </recommendedName>
</protein>
<accession>A0A9X1RMY8</accession>
<dbReference type="HAMAP" id="MF_01384">
    <property type="entry name" value="UreD"/>
    <property type="match status" value="1"/>
</dbReference>
<comment type="subcellular location">
    <subcellularLocation>
        <location evidence="3">Cytoplasm</location>
    </subcellularLocation>
</comment>
<dbReference type="PANTHER" id="PTHR33643">
    <property type="entry name" value="UREASE ACCESSORY PROTEIN D"/>
    <property type="match status" value="1"/>
</dbReference>
<evidence type="ECO:0000313" key="5">
    <source>
        <dbReference type="Proteomes" id="UP001139308"/>
    </source>
</evidence>
<organism evidence="4 5">
    <name type="scientific">Paraburkholderia tagetis</name>
    <dbReference type="NCBI Taxonomy" id="2913261"/>
    <lineage>
        <taxon>Bacteria</taxon>
        <taxon>Pseudomonadati</taxon>
        <taxon>Pseudomonadota</taxon>
        <taxon>Betaproteobacteria</taxon>
        <taxon>Burkholderiales</taxon>
        <taxon>Burkholderiaceae</taxon>
        <taxon>Paraburkholderia</taxon>
    </lineage>
</organism>
<sequence length="300" mass="32535">MSLHEDHAALASIPLRNPVHQEWAAKLELGFERHGQRTTLKHRLHVGPLRVQRPLYPEGDAICHAVIVHPPAGIAGGDRLDIDVSVGDGAHAVLTTPGATKWYKSNGRVARQRIRLRVGAGARLDWLPQNNLVFDHAHAELDFSLTLAESATAIGWDAVQLGRQAAGERWSAGMVRSLTRVVRAAAPGADEPLLWFERALMDAADPLRDAPQGLAGYPAFGMLWAVGPACDEALAQDLALTLPFDDALRAGATCVAPGVLLVRVIARSMEPLQRTLTQCWTQLRPIVHGVKAAPLRLWTT</sequence>
<keyword evidence="3" id="KW-0963">Cytoplasm</keyword>
<keyword evidence="5" id="KW-1185">Reference proteome</keyword>
<evidence type="ECO:0000256" key="3">
    <source>
        <dbReference type="HAMAP-Rule" id="MF_01384"/>
    </source>
</evidence>
<dbReference type="EMBL" id="JAKLJA010000014">
    <property type="protein sequence ID" value="MCG5075286.1"/>
    <property type="molecule type" value="Genomic_DNA"/>
</dbReference>
<comment type="function">
    <text evidence="3">Required for maturation of urease via the functional incorporation of the urease nickel metallocenter.</text>
</comment>
<dbReference type="RefSeq" id="WP_238465141.1">
    <property type="nucleotide sequence ID" value="NZ_JAKLJA010000014.1"/>
</dbReference>
<gene>
    <name evidence="3" type="primary">ureD</name>
    <name evidence="4" type="ORF">L5014_18265</name>
</gene>
<dbReference type="Proteomes" id="UP001139308">
    <property type="component" value="Unassembled WGS sequence"/>
</dbReference>
<dbReference type="GO" id="GO:0016151">
    <property type="term" value="F:nickel cation binding"/>
    <property type="evidence" value="ECO:0007669"/>
    <property type="project" value="UniProtKB-UniRule"/>
</dbReference>
<comment type="caution">
    <text evidence="4">The sequence shown here is derived from an EMBL/GenBank/DDBJ whole genome shotgun (WGS) entry which is preliminary data.</text>
</comment>
<name>A0A9X1RMY8_9BURK</name>
<evidence type="ECO:0000313" key="4">
    <source>
        <dbReference type="EMBL" id="MCG5075286.1"/>
    </source>
</evidence>
<dbReference type="PANTHER" id="PTHR33643:SF1">
    <property type="entry name" value="UREASE ACCESSORY PROTEIN D"/>
    <property type="match status" value="1"/>
</dbReference>
<dbReference type="Pfam" id="PF01774">
    <property type="entry name" value="UreD"/>
    <property type="match status" value="1"/>
</dbReference>